<feature type="transmembrane region" description="Helical" evidence="1">
    <location>
        <begin position="135"/>
        <end position="154"/>
    </location>
</feature>
<dbReference type="Proteomes" id="UP000478417">
    <property type="component" value="Unassembled WGS sequence"/>
</dbReference>
<feature type="transmembrane region" description="Helical" evidence="1">
    <location>
        <begin position="100"/>
        <end position="123"/>
    </location>
</feature>
<dbReference type="EMBL" id="JAAGNX010000001">
    <property type="protein sequence ID" value="NDV61111.1"/>
    <property type="molecule type" value="Genomic_DNA"/>
</dbReference>
<keyword evidence="1" id="KW-0812">Transmembrane</keyword>
<evidence type="ECO:0000313" key="3">
    <source>
        <dbReference type="Proteomes" id="UP000478417"/>
    </source>
</evidence>
<feature type="transmembrane region" description="Helical" evidence="1">
    <location>
        <begin position="161"/>
        <end position="186"/>
    </location>
</feature>
<comment type="caution">
    <text evidence="2">The sequence shown here is derived from an EMBL/GenBank/DDBJ whole genome shotgun (WGS) entry which is preliminary data.</text>
</comment>
<dbReference type="RefSeq" id="WP_163961749.1">
    <property type="nucleotide sequence ID" value="NZ_JAAGNX010000001.1"/>
</dbReference>
<accession>A0A6B2LX72</accession>
<name>A0A6B2LX72_9BACT</name>
<feature type="transmembrane region" description="Helical" evidence="1">
    <location>
        <begin position="240"/>
        <end position="258"/>
    </location>
</feature>
<feature type="transmembrane region" description="Helical" evidence="1">
    <location>
        <begin position="55"/>
        <end position="79"/>
    </location>
</feature>
<keyword evidence="1" id="KW-1133">Transmembrane helix</keyword>
<reference evidence="2 3" key="1">
    <citation type="submission" date="2020-02" db="EMBL/GenBank/DDBJ databases">
        <title>Albibacoteraceae fam. nov., the first described family within the subdivision 4 Verrucomicrobia.</title>
        <authorList>
            <person name="Xi F."/>
        </authorList>
    </citation>
    <scope>NUCLEOTIDE SEQUENCE [LARGE SCALE GENOMIC DNA]</scope>
    <source>
        <strain evidence="2 3">CK1056</strain>
    </source>
</reference>
<gene>
    <name evidence="2" type="ORF">G0Q06_01465</name>
</gene>
<sequence>MTDRIVVGWRFLVALVCRERQAVMASRVSWSFGIGCLLWGLAGSPLFGIGRADTVVWFLLPVLLYAVPPVALLSGVVAWQGDAGEEELIQTRLPSPLTRLLAKWVTWTLLLELATLCMLIPLLPSAVDPSALLRIWLFAGGEISVFVAFGLVIGRFCKDPLLAYSSSLIIGFLMVAGGGLVAYVAAWQPMIQRFPDLWTLILMLHPVESLRVCLVYSVENLPFDARTLPPITSFWLQNSGLWYLGLSLTWSFVALLVTRFKPGKP</sequence>
<evidence type="ECO:0000313" key="2">
    <source>
        <dbReference type="EMBL" id="NDV61111.1"/>
    </source>
</evidence>
<proteinExistence type="predicted"/>
<feature type="transmembrane region" description="Helical" evidence="1">
    <location>
        <begin position="28"/>
        <end position="49"/>
    </location>
</feature>
<keyword evidence="1" id="KW-0472">Membrane</keyword>
<organism evidence="2 3">
    <name type="scientific">Oceanipulchritudo coccoides</name>
    <dbReference type="NCBI Taxonomy" id="2706888"/>
    <lineage>
        <taxon>Bacteria</taxon>
        <taxon>Pseudomonadati</taxon>
        <taxon>Verrucomicrobiota</taxon>
        <taxon>Opitutia</taxon>
        <taxon>Puniceicoccales</taxon>
        <taxon>Oceanipulchritudinaceae</taxon>
        <taxon>Oceanipulchritudo</taxon>
    </lineage>
</organism>
<evidence type="ECO:0000256" key="1">
    <source>
        <dbReference type="SAM" id="Phobius"/>
    </source>
</evidence>
<dbReference type="AlphaFoldDB" id="A0A6B2LX72"/>
<protein>
    <submittedName>
        <fullName evidence="2">Uncharacterized protein</fullName>
    </submittedName>
</protein>
<keyword evidence="3" id="KW-1185">Reference proteome</keyword>